<dbReference type="AlphaFoldDB" id="A0A9W5TWS7"/>
<organism evidence="2 3">
    <name type="scientific">Lentibacillus populi</name>
    <dbReference type="NCBI Taxonomy" id="1827502"/>
    <lineage>
        <taxon>Bacteria</taxon>
        <taxon>Bacillati</taxon>
        <taxon>Bacillota</taxon>
        <taxon>Bacilli</taxon>
        <taxon>Bacillales</taxon>
        <taxon>Bacillaceae</taxon>
        <taxon>Lentibacillus</taxon>
    </lineage>
</organism>
<keyword evidence="3" id="KW-1185">Reference proteome</keyword>
<accession>A0A9W5TWS7</accession>
<reference evidence="2" key="1">
    <citation type="journal article" date="2014" name="Int. J. Syst. Evol. Microbiol.">
        <title>Complete genome sequence of Corynebacterium casei LMG S-19264T (=DSM 44701T), isolated from a smear-ripened cheese.</title>
        <authorList>
            <consortium name="US DOE Joint Genome Institute (JGI-PGF)"/>
            <person name="Walter F."/>
            <person name="Albersmeier A."/>
            <person name="Kalinowski J."/>
            <person name="Ruckert C."/>
        </authorList>
    </citation>
    <scope>NUCLEOTIDE SEQUENCE</scope>
    <source>
        <strain evidence="2">CGMCC 1.15454</strain>
    </source>
</reference>
<dbReference type="PANTHER" id="PTHR43433">
    <property type="entry name" value="HYDROLASE, ALPHA/BETA FOLD FAMILY PROTEIN"/>
    <property type="match status" value="1"/>
</dbReference>
<sequence length="249" mass="28412">MDLYYEVKGNGHPVVLLHSGGADMRDWTFVAPHLASYYKVVTFDGRGAGNSPSPKGKVNYVDDLLSLLDYLDLDKATIIGHSIGGQIATEFALNYPERVSNLVLVAPALSGFNYSQEFKAYMNWINAAAPDIDKMIKRSLSASLYSVVTTSSSRDLMMQMHRHYMERIIQWPEFEMIWPQPPAIERLEELTVKTLFIIGEKDFPDNHRVADYFLQNQNIRFVEITGGDHMLTLTHPEELYNNIIKFMED</sequence>
<dbReference type="InterPro" id="IPR000073">
    <property type="entry name" value="AB_hydrolase_1"/>
</dbReference>
<dbReference type="Gene3D" id="3.40.50.1820">
    <property type="entry name" value="alpha/beta hydrolase"/>
    <property type="match status" value="1"/>
</dbReference>
<dbReference type="InterPro" id="IPR050471">
    <property type="entry name" value="AB_hydrolase"/>
</dbReference>
<proteinExistence type="predicted"/>
<dbReference type="SUPFAM" id="SSF53474">
    <property type="entry name" value="alpha/beta-Hydrolases"/>
    <property type="match status" value="1"/>
</dbReference>
<evidence type="ECO:0000259" key="1">
    <source>
        <dbReference type="Pfam" id="PF00561"/>
    </source>
</evidence>
<dbReference type="PANTHER" id="PTHR43433:SF1">
    <property type="entry name" value="BLL5160 PROTEIN"/>
    <property type="match status" value="1"/>
</dbReference>
<evidence type="ECO:0000313" key="3">
    <source>
        <dbReference type="Proteomes" id="UP000621492"/>
    </source>
</evidence>
<dbReference type="InterPro" id="IPR029058">
    <property type="entry name" value="AB_hydrolase_fold"/>
</dbReference>
<protein>
    <recommendedName>
        <fullName evidence="1">AB hydrolase-1 domain-containing protein</fullName>
    </recommendedName>
</protein>
<comment type="caution">
    <text evidence="2">The sequence shown here is derived from an EMBL/GenBank/DDBJ whole genome shotgun (WGS) entry which is preliminary data.</text>
</comment>
<dbReference type="Pfam" id="PF00561">
    <property type="entry name" value="Abhydrolase_1"/>
    <property type="match status" value="1"/>
</dbReference>
<dbReference type="EMBL" id="BMJD01000009">
    <property type="protein sequence ID" value="GGB38805.1"/>
    <property type="molecule type" value="Genomic_DNA"/>
</dbReference>
<dbReference type="Proteomes" id="UP000621492">
    <property type="component" value="Unassembled WGS sequence"/>
</dbReference>
<dbReference type="RefSeq" id="WP_088049408.1">
    <property type="nucleotide sequence ID" value="NZ_BMJD01000009.1"/>
</dbReference>
<feature type="domain" description="AB hydrolase-1" evidence="1">
    <location>
        <begin position="13"/>
        <end position="236"/>
    </location>
</feature>
<evidence type="ECO:0000313" key="2">
    <source>
        <dbReference type="EMBL" id="GGB38805.1"/>
    </source>
</evidence>
<name>A0A9W5TWS7_9BACI</name>
<reference evidence="2" key="2">
    <citation type="submission" date="2020-09" db="EMBL/GenBank/DDBJ databases">
        <authorList>
            <person name="Sun Q."/>
            <person name="Zhou Y."/>
        </authorList>
    </citation>
    <scope>NUCLEOTIDE SEQUENCE</scope>
    <source>
        <strain evidence="2">CGMCC 1.15454</strain>
    </source>
</reference>
<dbReference type="PRINTS" id="PR00111">
    <property type="entry name" value="ABHYDROLASE"/>
</dbReference>
<gene>
    <name evidence="2" type="ORF">GCM10011409_15370</name>
</gene>